<dbReference type="PANTHER" id="PTHR34105:SF1">
    <property type="entry name" value="PROLINE-, GLUTAMIC ACID- AND LEUCINE-RICH PROTEIN 1"/>
    <property type="match status" value="1"/>
</dbReference>
<gene>
    <name evidence="7" type="ORF">LTR05_006867</name>
</gene>
<comment type="similarity">
    <text evidence="2">Belongs to the RIX1/PELP1 family.</text>
</comment>
<evidence type="ECO:0000313" key="8">
    <source>
        <dbReference type="Proteomes" id="UP001309876"/>
    </source>
</evidence>
<dbReference type="Pfam" id="PF08167">
    <property type="entry name" value="RIX1"/>
    <property type="match status" value="1"/>
</dbReference>
<feature type="compositionally biased region" description="Acidic residues" evidence="5">
    <location>
        <begin position="816"/>
        <end position="826"/>
    </location>
</feature>
<protein>
    <recommendedName>
        <fullName evidence="3">Pre-rRNA-processing protein RIX1</fullName>
    </recommendedName>
</protein>
<feature type="domain" description="Pre-rRNA-processing protein RIX1 N-terminal" evidence="6">
    <location>
        <begin position="8"/>
        <end position="210"/>
    </location>
</feature>
<sequence>MNHNLSSLRAVANRLISTSSDQLPHQVGYLASTIANCSDALQVSSSSSDQSIIIHKLKTKTSALLQDRTPEGRFCGIVIARALIEAGGATFLSECGSWVRNLISCLNKPDPPEIKRICVSVITRVYLLTVRHQALVRDVTTPTLPAYITASISATKPSTSSSDGKIVKSLSSVLVAVLKSWQALIKHFASTIRPNIASIKLICLSLLSDGSAGQEVQIAARDVLASLHFCAPKNNMAVEWSQICSQTVEAAHDTADLLLRAVVEDWTPVSSRISKPTRKQKTTSTPTTNAPDVLGLDKWTGVAEGTERLCAQVSLLRAILTNQYAQEATIPLTLIVDLTARLAAVTVPTAKSALRFNNEITREEREELWINLPRVHVQVLELLQALVSVFGQALHPVTPILYSQMWNIFSSEGFDNNVREAFYRLFAAFMNRDISHFTKADSANIRRLIHYCCNDLSIGVGLKDSNTAIPADGDTNNKSGFSAVALTMNMLEPVKSRTLNLPSNSKQFRAAYDLLPILLAHLPFHKLTGSSTLRASLDSTSVLLQHHEAMLASVLYPLRPQQDSVSGKLADHQSSLLPFLARSAEIKNSISARDQMSLEGLLRPRMPLIGTLVDGNDPMNDAEDDEMEEDEDENDNMVFEKSENGVNVADSVSQDENQSQNNVDVHPQSDAAHSNIQAYAGAQKRDFTTLLEQSADAQLAASAASISEAPPMSLDEPANNTSTSKRQRVGGGPIHEPNETVSSTLTTATALQIPEMPDTQTTLPQTSDEGIVSPAEDLLARQEPKGKEKAADYGSDDDSSDFEIPPIDATLNTFSDSEDDGDEEDD</sequence>
<evidence type="ECO:0000256" key="3">
    <source>
        <dbReference type="ARBA" id="ARBA00021502"/>
    </source>
</evidence>
<dbReference type="GO" id="GO:0006364">
    <property type="term" value="P:rRNA processing"/>
    <property type="evidence" value="ECO:0007669"/>
    <property type="project" value="TreeGrafter"/>
</dbReference>
<dbReference type="Gene3D" id="1.25.10.10">
    <property type="entry name" value="Leucine-rich Repeat Variant"/>
    <property type="match status" value="1"/>
</dbReference>
<evidence type="ECO:0000256" key="2">
    <source>
        <dbReference type="ARBA" id="ARBA00010511"/>
    </source>
</evidence>
<dbReference type="PANTHER" id="PTHR34105">
    <property type="entry name" value="PROLINE-, GLUTAMIC ACID- AND LEUCINE-RICH PROTEIN 1"/>
    <property type="match status" value="1"/>
</dbReference>
<comment type="caution">
    <text evidence="7">The sequence shown here is derived from an EMBL/GenBank/DDBJ whole genome shotgun (WGS) entry which is preliminary data.</text>
</comment>
<dbReference type="InterPro" id="IPR011989">
    <property type="entry name" value="ARM-like"/>
</dbReference>
<dbReference type="AlphaFoldDB" id="A0AAN7SWN2"/>
<feature type="compositionally biased region" description="Polar residues" evidence="5">
    <location>
        <begin position="650"/>
        <end position="663"/>
    </location>
</feature>
<name>A0AAN7SWN2_9EURO</name>
<dbReference type="InterPro" id="IPR016024">
    <property type="entry name" value="ARM-type_fold"/>
</dbReference>
<evidence type="ECO:0000256" key="4">
    <source>
        <dbReference type="ARBA" id="ARBA00023242"/>
    </source>
</evidence>
<dbReference type="SUPFAM" id="SSF48371">
    <property type="entry name" value="ARM repeat"/>
    <property type="match status" value="1"/>
</dbReference>
<evidence type="ECO:0000256" key="5">
    <source>
        <dbReference type="SAM" id="MobiDB-lite"/>
    </source>
</evidence>
<accession>A0AAN7SWN2</accession>
<dbReference type="EMBL" id="JAVRRJ010000007">
    <property type="protein sequence ID" value="KAK5082985.1"/>
    <property type="molecule type" value="Genomic_DNA"/>
</dbReference>
<dbReference type="Proteomes" id="UP001309876">
    <property type="component" value="Unassembled WGS sequence"/>
</dbReference>
<organism evidence="7 8">
    <name type="scientific">Lithohypha guttulata</name>
    <dbReference type="NCBI Taxonomy" id="1690604"/>
    <lineage>
        <taxon>Eukaryota</taxon>
        <taxon>Fungi</taxon>
        <taxon>Dikarya</taxon>
        <taxon>Ascomycota</taxon>
        <taxon>Pezizomycotina</taxon>
        <taxon>Eurotiomycetes</taxon>
        <taxon>Chaetothyriomycetidae</taxon>
        <taxon>Chaetothyriales</taxon>
        <taxon>Trichomeriaceae</taxon>
        <taxon>Lithohypha</taxon>
    </lineage>
</organism>
<feature type="compositionally biased region" description="Low complexity" evidence="5">
    <location>
        <begin position="742"/>
        <end position="751"/>
    </location>
</feature>
<keyword evidence="4" id="KW-0539">Nucleus</keyword>
<comment type="subcellular location">
    <subcellularLocation>
        <location evidence="1">Nucleus</location>
    </subcellularLocation>
</comment>
<reference evidence="7 8" key="1">
    <citation type="submission" date="2023-08" db="EMBL/GenBank/DDBJ databases">
        <title>Black Yeasts Isolated from many extreme environments.</title>
        <authorList>
            <person name="Coleine C."/>
            <person name="Stajich J.E."/>
            <person name="Selbmann L."/>
        </authorList>
    </citation>
    <scope>NUCLEOTIDE SEQUENCE [LARGE SCALE GENOMIC DNA]</scope>
    <source>
        <strain evidence="7 8">CCFEE 5910</strain>
    </source>
</reference>
<evidence type="ECO:0000313" key="7">
    <source>
        <dbReference type="EMBL" id="KAK5082985.1"/>
    </source>
</evidence>
<dbReference type="GO" id="GO:0005634">
    <property type="term" value="C:nucleus"/>
    <property type="evidence" value="ECO:0007669"/>
    <property type="project" value="UniProtKB-SubCell"/>
</dbReference>
<feature type="compositionally biased region" description="Polar residues" evidence="5">
    <location>
        <begin position="758"/>
        <end position="768"/>
    </location>
</feature>
<dbReference type="InterPro" id="IPR012583">
    <property type="entry name" value="RIX1_N"/>
</dbReference>
<feature type="compositionally biased region" description="Acidic residues" evidence="5">
    <location>
        <begin position="620"/>
        <end position="634"/>
    </location>
</feature>
<feature type="region of interest" description="Disordered" evidence="5">
    <location>
        <begin position="702"/>
        <end position="826"/>
    </location>
</feature>
<evidence type="ECO:0000256" key="1">
    <source>
        <dbReference type="ARBA" id="ARBA00004123"/>
    </source>
</evidence>
<feature type="region of interest" description="Disordered" evidence="5">
    <location>
        <begin position="650"/>
        <end position="669"/>
    </location>
</feature>
<evidence type="ECO:0000259" key="6">
    <source>
        <dbReference type="Pfam" id="PF08167"/>
    </source>
</evidence>
<proteinExistence type="inferred from homology"/>
<feature type="region of interest" description="Disordered" evidence="5">
    <location>
        <begin position="611"/>
        <end position="634"/>
    </location>
</feature>
<keyword evidence="8" id="KW-1185">Reference proteome</keyword>
<feature type="compositionally biased region" description="Basic and acidic residues" evidence="5">
    <location>
        <begin position="778"/>
        <end position="791"/>
    </location>
</feature>